<feature type="domain" description="Glycosyl transferase family 1" evidence="1">
    <location>
        <begin position="285"/>
        <end position="431"/>
    </location>
</feature>
<dbReference type="PANTHER" id="PTHR12526">
    <property type="entry name" value="GLYCOSYLTRANSFERASE"/>
    <property type="match status" value="1"/>
</dbReference>
<name>A0A383RQW6_9PSED</name>
<proteinExistence type="predicted"/>
<dbReference type="EMBL" id="UNOZ01000013">
    <property type="protein sequence ID" value="SYX89442.1"/>
    <property type="molecule type" value="Genomic_DNA"/>
</dbReference>
<organism evidence="2 3">
    <name type="scientific">Pseudomonas reidholzensis</name>
    <dbReference type="NCBI Taxonomy" id="1785162"/>
    <lineage>
        <taxon>Bacteria</taxon>
        <taxon>Pseudomonadati</taxon>
        <taxon>Pseudomonadota</taxon>
        <taxon>Gammaproteobacteria</taxon>
        <taxon>Pseudomonadales</taxon>
        <taxon>Pseudomonadaceae</taxon>
        <taxon>Pseudomonas</taxon>
    </lineage>
</organism>
<evidence type="ECO:0000313" key="3">
    <source>
        <dbReference type="Proteomes" id="UP000263595"/>
    </source>
</evidence>
<dbReference type="AlphaFoldDB" id="A0A383RQW6"/>
<dbReference type="GO" id="GO:1901135">
    <property type="term" value="P:carbohydrate derivative metabolic process"/>
    <property type="evidence" value="ECO:0007669"/>
    <property type="project" value="UniProtKB-ARBA"/>
</dbReference>
<gene>
    <name evidence="2" type="ORF">CCOS865_01695</name>
</gene>
<keyword evidence="3" id="KW-1185">Reference proteome</keyword>
<reference evidence="3" key="1">
    <citation type="submission" date="2018-08" db="EMBL/GenBank/DDBJ databases">
        <authorList>
            <person name="Blom J."/>
        </authorList>
    </citation>
    <scope>NUCLEOTIDE SEQUENCE [LARGE SCALE GENOMIC DNA]</scope>
    <source>
        <strain evidence="3">CCOS 865</strain>
    </source>
</reference>
<evidence type="ECO:0000313" key="2">
    <source>
        <dbReference type="EMBL" id="SYX89442.1"/>
    </source>
</evidence>
<dbReference type="Pfam" id="PF00534">
    <property type="entry name" value="Glycos_transf_1"/>
    <property type="match status" value="1"/>
</dbReference>
<keyword evidence="2" id="KW-0808">Transferase</keyword>
<sequence length="519" mass="58442">MVSFLRSYKKIAHKSVRDLHLDYQKKIGDLTDHAREKGVKVENLKRHVATHRARAETLKVYVAAHRLKVEAMKGYVAKNREKVEVMRRYLVAMSDKVEVLRQYIKADRAKLAVMKQRSIEFRQKFDQLRNFYRAARPFFPLYFQGLLAEAATRSAENLKSDCYIALLPSSLPTAFELRRLNGGGSVFCDNVENVDVHMHSAAPKWSPITLGMVNYAAYGAMLQTDGLITIGDALAKTLDRFSRPVHVLKNFREFSVSTPNDELRTMCGVSADDTLLFASGNVVIGFEPVLRALVDLPESYHLAAFVRLVPVSYRESIESLVIELGLQHRVHFFAFVDYGRLAHLAAGADIGLITSDIANPNGAVGLPNRCFDYIAAGLPVIAPAMPDVKALVSEYGFGEILESTTAEAWAASIQQVAARKTHYRMQSQLARESLTWESQEDALYEFLGEPKSVTLIAFRDLTKYQRYKRLSRTLLKRGCKVRAAFVSMDPDLENLVDGVEYYVTNERHQVVNGLVKLND</sequence>
<evidence type="ECO:0000259" key="1">
    <source>
        <dbReference type="Pfam" id="PF00534"/>
    </source>
</evidence>
<protein>
    <submittedName>
        <fullName evidence="2">Glycosyltransferase</fullName>
    </submittedName>
</protein>
<dbReference type="GO" id="GO:0016757">
    <property type="term" value="F:glycosyltransferase activity"/>
    <property type="evidence" value="ECO:0007669"/>
    <property type="project" value="InterPro"/>
</dbReference>
<dbReference type="Gene3D" id="3.40.50.2000">
    <property type="entry name" value="Glycogen Phosphorylase B"/>
    <property type="match status" value="1"/>
</dbReference>
<accession>A0A383RQW6</accession>
<dbReference type="InterPro" id="IPR001296">
    <property type="entry name" value="Glyco_trans_1"/>
</dbReference>
<dbReference type="Proteomes" id="UP000263595">
    <property type="component" value="Unassembled WGS sequence"/>
</dbReference>
<dbReference type="SUPFAM" id="SSF53756">
    <property type="entry name" value="UDP-Glycosyltransferase/glycogen phosphorylase"/>
    <property type="match status" value="1"/>
</dbReference>